<dbReference type="EMBL" id="JAPFRF010000019">
    <property type="protein sequence ID" value="KAJ7307160.1"/>
    <property type="molecule type" value="Genomic_DNA"/>
</dbReference>
<feature type="region of interest" description="Disordered" evidence="1">
    <location>
        <begin position="379"/>
        <end position="427"/>
    </location>
</feature>
<feature type="compositionally biased region" description="Basic and acidic residues" evidence="1">
    <location>
        <begin position="1"/>
        <end position="29"/>
    </location>
</feature>
<dbReference type="AlphaFoldDB" id="A0A9Q1AS12"/>
<dbReference type="InterPro" id="IPR032675">
    <property type="entry name" value="LRR_dom_sf"/>
</dbReference>
<sequence length="537" mass="58616">MGKKGERGARDKAAALEEEARNAARKAEQGEEEYQCGGILEQDFAELCARAGFQEIPRVVTRPHGGHPAAALPEESDPPVEPSLLAQIQSKYSYFRPALQVELEHEDPKSAREVFIRGWKVEEKMLSVLAKCLPALSHLQGLHFWKAGLTDLTFASLLALLPTCTNLRGCSPPPPPPPPPPCRTLAVEGNPLPERSFYKLISEDSTLAHLCLRNNEIDDEAAGLMGQALAALRSSHKGLVSINLSCNHITDVGATHLANALRLNRSLLSLSLASNRIGDEGALKLAEVLGPFALTHTEVVERRRLLLEKESQERGRLPQRQPDVKSERPSSHVSNTAIDKLQPAKVTKALNKKKEKELAKKEEKEKALMSMVQAATVAQAKKEEAKQGKKAVPPAEQKPVRGKGTKSGPKDKRVQVQEVEVTEPTETVNPLLEPAEHRDGKVFLPGNQVLLYLNLLRNQITEVGLKAFLAVVEHQISRVPPPGGKGPTGLLRLSLGKNNYPADSKTFARIQELMALRDPLPKAGARPLEEEQAASGT</sequence>
<evidence type="ECO:0000313" key="2">
    <source>
        <dbReference type="EMBL" id="KAJ7307160.1"/>
    </source>
</evidence>
<feature type="compositionally biased region" description="Basic and acidic residues" evidence="1">
    <location>
        <begin position="352"/>
        <end position="364"/>
    </location>
</feature>
<dbReference type="SMART" id="SM00368">
    <property type="entry name" value="LRR_RI"/>
    <property type="match status" value="4"/>
</dbReference>
<dbReference type="InterPro" id="IPR001611">
    <property type="entry name" value="Leu-rich_rpt"/>
</dbReference>
<gene>
    <name evidence="2" type="ORF">JRQ81_009145</name>
</gene>
<evidence type="ECO:0000256" key="1">
    <source>
        <dbReference type="SAM" id="MobiDB-lite"/>
    </source>
</evidence>
<protein>
    <recommendedName>
        <fullName evidence="4">Leucine-rich repeat-containing protein 71</fullName>
    </recommendedName>
</protein>
<reference evidence="2" key="1">
    <citation type="journal article" date="2023" name="DNA Res.">
        <title>Chromosome-level genome assembly of Phrynocephalus forsythii using third-generation DNA sequencing and Hi-C analysis.</title>
        <authorList>
            <person name="Qi Y."/>
            <person name="Zhao W."/>
            <person name="Zhao Y."/>
            <person name="Niu C."/>
            <person name="Cao S."/>
            <person name="Zhang Y."/>
        </authorList>
    </citation>
    <scope>NUCLEOTIDE SEQUENCE</scope>
    <source>
        <tissue evidence="2">Muscle</tissue>
    </source>
</reference>
<proteinExistence type="predicted"/>
<dbReference type="Pfam" id="PF13516">
    <property type="entry name" value="LRR_6"/>
    <property type="match status" value="3"/>
</dbReference>
<dbReference type="Gene3D" id="3.80.10.10">
    <property type="entry name" value="Ribonuclease Inhibitor"/>
    <property type="match status" value="1"/>
</dbReference>
<comment type="caution">
    <text evidence="2">The sequence shown here is derived from an EMBL/GenBank/DDBJ whole genome shotgun (WGS) entry which is preliminary data.</text>
</comment>
<name>A0A9Q1AS12_9SAUR</name>
<evidence type="ECO:0000313" key="3">
    <source>
        <dbReference type="Proteomes" id="UP001142489"/>
    </source>
</evidence>
<dbReference type="PANTHER" id="PTHR46984:SF1">
    <property type="entry name" value="LEUCINE-RICH REPEAT-CONTAINING PROTEIN 71"/>
    <property type="match status" value="1"/>
</dbReference>
<dbReference type="Proteomes" id="UP001142489">
    <property type="component" value="Unassembled WGS sequence"/>
</dbReference>
<keyword evidence="3" id="KW-1185">Reference proteome</keyword>
<dbReference type="InterPro" id="IPR053040">
    <property type="entry name" value="LRR-containing_protein_71"/>
</dbReference>
<feature type="compositionally biased region" description="Basic and acidic residues" evidence="1">
    <location>
        <begin position="311"/>
        <end position="330"/>
    </location>
</feature>
<dbReference type="SUPFAM" id="SSF52047">
    <property type="entry name" value="RNI-like"/>
    <property type="match status" value="1"/>
</dbReference>
<organism evidence="2 3">
    <name type="scientific">Phrynocephalus forsythii</name>
    <dbReference type="NCBI Taxonomy" id="171643"/>
    <lineage>
        <taxon>Eukaryota</taxon>
        <taxon>Metazoa</taxon>
        <taxon>Chordata</taxon>
        <taxon>Craniata</taxon>
        <taxon>Vertebrata</taxon>
        <taxon>Euteleostomi</taxon>
        <taxon>Lepidosauria</taxon>
        <taxon>Squamata</taxon>
        <taxon>Bifurcata</taxon>
        <taxon>Unidentata</taxon>
        <taxon>Episquamata</taxon>
        <taxon>Toxicofera</taxon>
        <taxon>Iguania</taxon>
        <taxon>Acrodonta</taxon>
        <taxon>Agamidae</taxon>
        <taxon>Agaminae</taxon>
        <taxon>Phrynocephalus</taxon>
    </lineage>
</organism>
<dbReference type="OrthoDB" id="120976at2759"/>
<evidence type="ECO:0008006" key="4">
    <source>
        <dbReference type="Google" id="ProtNLM"/>
    </source>
</evidence>
<feature type="compositionally biased region" description="Low complexity" evidence="1">
    <location>
        <begin position="416"/>
        <end position="427"/>
    </location>
</feature>
<accession>A0A9Q1AS12</accession>
<dbReference type="PANTHER" id="PTHR46984">
    <property type="entry name" value="LEUCINE-RICH REPEAT-CONTAINING PROTEIN 71"/>
    <property type="match status" value="1"/>
</dbReference>
<feature type="region of interest" description="Disordered" evidence="1">
    <location>
        <begin position="1"/>
        <end position="33"/>
    </location>
</feature>
<feature type="region of interest" description="Disordered" evidence="1">
    <location>
        <begin position="311"/>
        <end position="364"/>
    </location>
</feature>